<comment type="cofactor">
    <cofactor evidence="2">
        <name>K(+)</name>
        <dbReference type="ChEBI" id="CHEBI:29103"/>
    </cofactor>
</comment>
<evidence type="ECO:0000256" key="3">
    <source>
        <dbReference type="ARBA" id="ARBA00004496"/>
    </source>
</evidence>
<keyword evidence="18" id="KW-1185">Reference proteome</keyword>
<evidence type="ECO:0000256" key="14">
    <source>
        <dbReference type="ARBA" id="ARBA00038036"/>
    </source>
</evidence>
<evidence type="ECO:0000256" key="1">
    <source>
        <dbReference type="ARBA" id="ARBA00001206"/>
    </source>
</evidence>
<dbReference type="Pfam" id="PF03309">
    <property type="entry name" value="Pan_kinase"/>
    <property type="match status" value="1"/>
</dbReference>
<evidence type="ECO:0000256" key="13">
    <source>
        <dbReference type="ARBA" id="ARBA00022993"/>
    </source>
</evidence>
<evidence type="ECO:0000256" key="8">
    <source>
        <dbReference type="ARBA" id="ARBA00022679"/>
    </source>
</evidence>
<gene>
    <name evidence="16 17" type="primary">coaX</name>
    <name evidence="17" type="ORF">Pan216_39960</name>
</gene>
<keyword evidence="11 16" id="KW-0067">ATP-binding</keyword>
<evidence type="ECO:0000256" key="16">
    <source>
        <dbReference type="HAMAP-Rule" id="MF_01274"/>
    </source>
</evidence>
<dbReference type="PANTHER" id="PTHR34265:SF1">
    <property type="entry name" value="TYPE III PANTOTHENATE KINASE"/>
    <property type="match status" value="1"/>
</dbReference>
<dbReference type="GO" id="GO:0005737">
    <property type="term" value="C:cytoplasm"/>
    <property type="evidence" value="ECO:0007669"/>
    <property type="project" value="UniProtKB-SubCell"/>
</dbReference>
<keyword evidence="10 16" id="KW-0418">Kinase</keyword>
<dbReference type="KEGG" id="knv:Pan216_39960"/>
<proteinExistence type="inferred from homology"/>
<keyword evidence="9 16" id="KW-0547">Nucleotide-binding</keyword>
<keyword evidence="7 16" id="KW-0963">Cytoplasm</keyword>
<feature type="binding site" evidence="16">
    <location>
        <position position="133"/>
    </location>
    <ligand>
        <name>ATP</name>
        <dbReference type="ChEBI" id="CHEBI:30616"/>
    </ligand>
</feature>
<evidence type="ECO:0000256" key="2">
    <source>
        <dbReference type="ARBA" id="ARBA00001958"/>
    </source>
</evidence>
<comment type="catalytic activity">
    <reaction evidence="1 16">
        <text>(R)-pantothenate + ATP = (R)-4'-phosphopantothenate + ADP + H(+)</text>
        <dbReference type="Rhea" id="RHEA:16373"/>
        <dbReference type="ChEBI" id="CHEBI:10986"/>
        <dbReference type="ChEBI" id="CHEBI:15378"/>
        <dbReference type="ChEBI" id="CHEBI:29032"/>
        <dbReference type="ChEBI" id="CHEBI:30616"/>
        <dbReference type="ChEBI" id="CHEBI:456216"/>
        <dbReference type="EC" id="2.7.1.33"/>
    </reaction>
</comment>
<comment type="caution">
    <text evidence="16">Lacks conserved residue(s) required for the propagation of feature annotation.</text>
</comment>
<dbReference type="Gene3D" id="3.30.420.40">
    <property type="match status" value="2"/>
</dbReference>
<dbReference type="CDD" id="cd24015">
    <property type="entry name" value="ASKHA_NBD_PanK-III"/>
    <property type="match status" value="1"/>
</dbReference>
<dbReference type="InterPro" id="IPR004619">
    <property type="entry name" value="Type_III_PanK"/>
</dbReference>
<keyword evidence="8 16" id="KW-0808">Transferase</keyword>
<feature type="binding site" evidence="16">
    <location>
        <position position="185"/>
    </location>
    <ligand>
        <name>substrate</name>
    </ligand>
</feature>
<dbReference type="UniPathway" id="UPA00241">
    <property type="reaction ID" value="UER00352"/>
</dbReference>
<dbReference type="OrthoDB" id="9804707at2"/>
<sequence>MNQPTTLGFDLGNSRIKAAWLSDDELAPCPGFPLDSADELRSALRSLIEHRRPGRVALASTDPAKADRLLAQLHAHGLSASIDLRLGQALFDAGLVKHRLRTPETTGVDRALAVLAATKRFPNEASLVVDAGTAMTVNAIDAEQTFLGGAIIPGFGLMSRTLTEGTAALPEIDLESRPDCLGDSTISAMRSGIYYAAVGAVDRLLEELRETRSLGATPPVLVTGGNAKLLSQGLRTEHMLAPHLVLEGLRHVASHWPATS</sequence>
<comment type="cofactor">
    <cofactor evidence="16">
        <name>NH4(+)</name>
        <dbReference type="ChEBI" id="CHEBI:28938"/>
    </cofactor>
    <cofactor evidence="16">
        <name>K(+)</name>
        <dbReference type="ChEBI" id="CHEBI:29103"/>
    </cofactor>
    <text evidence="16">A monovalent cation. Ammonium or potassium.</text>
</comment>
<accession>A0A518B824</accession>
<comment type="function">
    <text evidence="16">Catalyzes the phosphorylation of pantothenate (Pan), the first step in CoA biosynthesis.</text>
</comment>
<feature type="binding site" evidence="16">
    <location>
        <position position="130"/>
    </location>
    <ligand>
        <name>K(+)</name>
        <dbReference type="ChEBI" id="CHEBI:29103"/>
    </ligand>
</feature>
<dbReference type="Proteomes" id="UP000317093">
    <property type="component" value="Chromosome"/>
</dbReference>
<evidence type="ECO:0000256" key="10">
    <source>
        <dbReference type="ARBA" id="ARBA00022777"/>
    </source>
</evidence>
<comment type="subcellular location">
    <subcellularLocation>
        <location evidence="3 16">Cytoplasm</location>
    </subcellularLocation>
</comment>
<evidence type="ECO:0000313" key="17">
    <source>
        <dbReference type="EMBL" id="QDU63121.1"/>
    </source>
</evidence>
<protein>
    <recommendedName>
        <fullName evidence="15 16">Type III pantothenate kinase</fullName>
        <ecNumber evidence="6 16">2.7.1.33</ecNumber>
    </recommendedName>
    <alternativeName>
        <fullName evidence="16">PanK-III</fullName>
    </alternativeName>
    <alternativeName>
        <fullName evidence="16">Pantothenic acid kinase</fullName>
    </alternativeName>
</protein>
<evidence type="ECO:0000256" key="9">
    <source>
        <dbReference type="ARBA" id="ARBA00022741"/>
    </source>
</evidence>
<evidence type="ECO:0000256" key="6">
    <source>
        <dbReference type="ARBA" id="ARBA00012102"/>
    </source>
</evidence>
<evidence type="ECO:0000256" key="7">
    <source>
        <dbReference type="ARBA" id="ARBA00022490"/>
    </source>
</evidence>
<dbReference type="GO" id="GO:0046872">
    <property type="term" value="F:metal ion binding"/>
    <property type="evidence" value="ECO:0007669"/>
    <property type="project" value="UniProtKB-KW"/>
</dbReference>
<feature type="binding site" evidence="16">
    <location>
        <begin position="107"/>
        <end position="110"/>
    </location>
    <ligand>
        <name>substrate</name>
    </ligand>
</feature>
<dbReference type="PANTHER" id="PTHR34265">
    <property type="entry name" value="TYPE III PANTOTHENATE KINASE"/>
    <property type="match status" value="1"/>
</dbReference>
<dbReference type="HAMAP" id="MF_01274">
    <property type="entry name" value="Pantothen_kinase_3"/>
    <property type="match status" value="1"/>
</dbReference>
<dbReference type="GO" id="GO:0015937">
    <property type="term" value="P:coenzyme A biosynthetic process"/>
    <property type="evidence" value="ECO:0007669"/>
    <property type="project" value="UniProtKB-UniRule"/>
</dbReference>
<evidence type="ECO:0000256" key="4">
    <source>
        <dbReference type="ARBA" id="ARBA00005225"/>
    </source>
</evidence>
<name>A0A518B824_9BACT</name>
<evidence type="ECO:0000313" key="18">
    <source>
        <dbReference type="Proteomes" id="UP000317093"/>
    </source>
</evidence>
<keyword evidence="12 16" id="KW-0630">Potassium</keyword>
<dbReference type="GO" id="GO:0004594">
    <property type="term" value="F:pantothenate kinase activity"/>
    <property type="evidence" value="ECO:0007669"/>
    <property type="project" value="UniProtKB-UniRule"/>
</dbReference>
<dbReference type="SUPFAM" id="SSF53067">
    <property type="entry name" value="Actin-like ATPase domain"/>
    <property type="match status" value="2"/>
</dbReference>
<keyword evidence="16" id="KW-0479">Metal-binding</keyword>
<reference evidence="17 18" key="1">
    <citation type="submission" date="2019-02" db="EMBL/GenBank/DDBJ databases">
        <title>Deep-cultivation of Planctomycetes and their phenomic and genomic characterization uncovers novel biology.</title>
        <authorList>
            <person name="Wiegand S."/>
            <person name="Jogler M."/>
            <person name="Boedeker C."/>
            <person name="Pinto D."/>
            <person name="Vollmers J."/>
            <person name="Rivas-Marin E."/>
            <person name="Kohn T."/>
            <person name="Peeters S.H."/>
            <person name="Heuer A."/>
            <person name="Rast P."/>
            <person name="Oberbeckmann S."/>
            <person name="Bunk B."/>
            <person name="Jeske O."/>
            <person name="Meyerdierks A."/>
            <person name="Storesund J.E."/>
            <person name="Kallscheuer N."/>
            <person name="Luecker S."/>
            <person name="Lage O.M."/>
            <person name="Pohl T."/>
            <person name="Merkel B.J."/>
            <person name="Hornburger P."/>
            <person name="Mueller R.-W."/>
            <person name="Bruemmer F."/>
            <person name="Labrenz M."/>
            <person name="Spormann A.M."/>
            <person name="Op den Camp H."/>
            <person name="Overmann J."/>
            <person name="Amann R."/>
            <person name="Jetten M.S.M."/>
            <person name="Mascher T."/>
            <person name="Medema M.H."/>
            <person name="Devos D.P."/>
            <person name="Kaster A.-K."/>
            <person name="Ovreas L."/>
            <person name="Rohde M."/>
            <person name="Galperin M.Y."/>
            <person name="Jogler C."/>
        </authorList>
    </citation>
    <scope>NUCLEOTIDE SEQUENCE [LARGE SCALE GENOMIC DNA]</scope>
    <source>
        <strain evidence="17 18">Pan216</strain>
    </source>
</reference>
<comment type="pathway">
    <text evidence="4 16">Cofactor biosynthesis; coenzyme A biosynthesis; CoA from (R)-pantothenate: step 1/5.</text>
</comment>
<keyword evidence="13 16" id="KW-0173">Coenzyme A biosynthesis</keyword>
<evidence type="ECO:0000256" key="5">
    <source>
        <dbReference type="ARBA" id="ARBA00011738"/>
    </source>
</evidence>
<evidence type="ECO:0000256" key="12">
    <source>
        <dbReference type="ARBA" id="ARBA00022958"/>
    </source>
</evidence>
<dbReference type="AlphaFoldDB" id="A0A518B824"/>
<dbReference type="NCBIfam" id="TIGR00671">
    <property type="entry name" value="baf"/>
    <property type="match status" value="1"/>
</dbReference>
<dbReference type="EC" id="2.7.1.33" evidence="6 16"/>
<evidence type="ECO:0000256" key="11">
    <source>
        <dbReference type="ARBA" id="ARBA00022840"/>
    </source>
</evidence>
<dbReference type="RefSeq" id="WP_145260348.1">
    <property type="nucleotide sequence ID" value="NZ_CP036279.1"/>
</dbReference>
<dbReference type="EMBL" id="CP036279">
    <property type="protein sequence ID" value="QDU63121.1"/>
    <property type="molecule type" value="Genomic_DNA"/>
</dbReference>
<dbReference type="GO" id="GO:0005524">
    <property type="term" value="F:ATP binding"/>
    <property type="evidence" value="ECO:0007669"/>
    <property type="project" value="UniProtKB-UniRule"/>
</dbReference>
<feature type="binding site" evidence="16">
    <location>
        <begin position="10"/>
        <end position="17"/>
    </location>
    <ligand>
        <name>ATP</name>
        <dbReference type="ChEBI" id="CHEBI:30616"/>
    </ligand>
</feature>
<dbReference type="InterPro" id="IPR043129">
    <property type="entry name" value="ATPase_NBD"/>
</dbReference>
<comment type="similarity">
    <text evidence="14 16">Belongs to the type III pantothenate kinase family.</text>
</comment>
<feature type="active site" description="Proton acceptor" evidence="16">
    <location>
        <position position="109"/>
    </location>
</feature>
<comment type="subunit">
    <text evidence="5 16">Homodimer.</text>
</comment>
<evidence type="ECO:0000256" key="15">
    <source>
        <dbReference type="ARBA" id="ARBA00040883"/>
    </source>
</evidence>
<organism evidence="17 18">
    <name type="scientific">Kolteria novifilia</name>
    <dbReference type="NCBI Taxonomy" id="2527975"/>
    <lineage>
        <taxon>Bacteria</taxon>
        <taxon>Pseudomonadati</taxon>
        <taxon>Planctomycetota</taxon>
        <taxon>Planctomycetia</taxon>
        <taxon>Kolteriales</taxon>
        <taxon>Kolteriaceae</taxon>
        <taxon>Kolteria</taxon>
    </lineage>
</organism>